<feature type="compositionally biased region" description="Polar residues" evidence="1">
    <location>
        <begin position="24"/>
        <end position="52"/>
    </location>
</feature>
<accession>A0A699IDM7</accession>
<comment type="caution">
    <text evidence="2">The sequence shown here is derived from an EMBL/GenBank/DDBJ whole genome shotgun (WGS) entry which is preliminary data.</text>
</comment>
<feature type="non-terminal residue" evidence="2">
    <location>
        <position position="59"/>
    </location>
</feature>
<proteinExistence type="predicted"/>
<dbReference type="AlphaFoldDB" id="A0A699IDM7"/>
<feature type="region of interest" description="Disordered" evidence="1">
    <location>
        <begin position="24"/>
        <end position="59"/>
    </location>
</feature>
<sequence length="59" mass="6201">MGHNGDRGLFSHLGQLGLNNMLTTQLFGNNSGGYNQSGKHQYGGHNSQTGGNSPHGYPS</sequence>
<evidence type="ECO:0000313" key="2">
    <source>
        <dbReference type="EMBL" id="GEZ57108.1"/>
    </source>
</evidence>
<dbReference type="EMBL" id="BKCJ010295244">
    <property type="protein sequence ID" value="GEZ57108.1"/>
    <property type="molecule type" value="Genomic_DNA"/>
</dbReference>
<protein>
    <submittedName>
        <fullName evidence="2">Uncharacterized protein</fullName>
    </submittedName>
</protein>
<organism evidence="2">
    <name type="scientific">Tanacetum cinerariifolium</name>
    <name type="common">Dalmatian daisy</name>
    <name type="synonym">Chrysanthemum cinerariifolium</name>
    <dbReference type="NCBI Taxonomy" id="118510"/>
    <lineage>
        <taxon>Eukaryota</taxon>
        <taxon>Viridiplantae</taxon>
        <taxon>Streptophyta</taxon>
        <taxon>Embryophyta</taxon>
        <taxon>Tracheophyta</taxon>
        <taxon>Spermatophyta</taxon>
        <taxon>Magnoliopsida</taxon>
        <taxon>eudicotyledons</taxon>
        <taxon>Gunneridae</taxon>
        <taxon>Pentapetalae</taxon>
        <taxon>asterids</taxon>
        <taxon>campanulids</taxon>
        <taxon>Asterales</taxon>
        <taxon>Asteraceae</taxon>
        <taxon>Asteroideae</taxon>
        <taxon>Anthemideae</taxon>
        <taxon>Anthemidinae</taxon>
        <taxon>Tanacetum</taxon>
    </lineage>
</organism>
<evidence type="ECO:0000256" key="1">
    <source>
        <dbReference type="SAM" id="MobiDB-lite"/>
    </source>
</evidence>
<reference evidence="2" key="1">
    <citation type="journal article" date="2019" name="Sci. Rep.">
        <title>Draft genome of Tanacetum cinerariifolium, the natural source of mosquito coil.</title>
        <authorList>
            <person name="Yamashiro T."/>
            <person name="Shiraishi A."/>
            <person name="Satake H."/>
            <person name="Nakayama K."/>
        </authorList>
    </citation>
    <scope>NUCLEOTIDE SEQUENCE</scope>
</reference>
<name>A0A699IDM7_TANCI</name>
<gene>
    <name evidence="2" type="ORF">Tci_529081</name>
</gene>